<dbReference type="PATRIC" id="fig|1227465.4.peg.2396"/>
<proteinExistence type="predicted"/>
<dbReference type="Pfam" id="PF09369">
    <property type="entry name" value="MZB"/>
    <property type="match status" value="1"/>
</dbReference>
<sequence>MLHTLAHGLRLALQRTGGVDIRSLQESFEEGDEEAFVFESTVGGNGVTDLLFGTDDGVYTELVEALEVMYTNIDGCDCGSGCPECLYQYGCSENNKDRTFSKEGFRDLLAEVMTQDPGKIVLD</sequence>
<protein>
    <submittedName>
        <fullName evidence="2">ATP-dependent RNA helicase</fullName>
    </submittedName>
</protein>
<gene>
    <name evidence="2" type="ORF">C463_12362</name>
</gene>
<evidence type="ECO:0000313" key="3">
    <source>
        <dbReference type="Proteomes" id="UP000011586"/>
    </source>
</evidence>
<dbReference type="EMBL" id="AOJK01000063">
    <property type="protein sequence ID" value="ELZ41474.1"/>
    <property type="molecule type" value="Genomic_DNA"/>
</dbReference>
<keyword evidence="2" id="KW-0347">Helicase</keyword>
<feature type="domain" description="MrfA-like Zn-binding" evidence="1">
    <location>
        <begin position="5"/>
        <end position="86"/>
    </location>
</feature>
<evidence type="ECO:0000259" key="1">
    <source>
        <dbReference type="Pfam" id="PF09369"/>
    </source>
</evidence>
<keyword evidence="3" id="KW-1185">Reference proteome</keyword>
<dbReference type="GO" id="GO:0004386">
    <property type="term" value="F:helicase activity"/>
    <property type="evidence" value="ECO:0007669"/>
    <property type="project" value="UniProtKB-KW"/>
</dbReference>
<accession>M0E520</accession>
<keyword evidence="2" id="KW-0547">Nucleotide-binding</keyword>
<comment type="caution">
    <text evidence="2">The sequence shown here is derived from an EMBL/GenBank/DDBJ whole genome shotgun (WGS) entry which is preliminary data.</text>
</comment>
<keyword evidence="2" id="KW-0067">ATP-binding</keyword>
<evidence type="ECO:0000313" key="2">
    <source>
        <dbReference type="EMBL" id="ELZ41474.1"/>
    </source>
</evidence>
<dbReference type="Proteomes" id="UP000011586">
    <property type="component" value="Unassembled WGS sequence"/>
</dbReference>
<keyword evidence="2" id="KW-0378">Hydrolase</keyword>
<name>M0E520_9EURY</name>
<organism evidence="2 3">
    <name type="scientific">Halorubrum californiense DSM 19288</name>
    <dbReference type="NCBI Taxonomy" id="1227465"/>
    <lineage>
        <taxon>Archaea</taxon>
        <taxon>Methanobacteriati</taxon>
        <taxon>Methanobacteriota</taxon>
        <taxon>Stenosarchaea group</taxon>
        <taxon>Halobacteria</taxon>
        <taxon>Halobacteriales</taxon>
        <taxon>Haloferacaceae</taxon>
        <taxon>Halorubrum</taxon>
    </lineage>
</organism>
<dbReference type="InterPro" id="IPR018973">
    <property type="entry name" value="MZB"/>
</dbReference>
<dbReference type="AlphaFoldDB" id="M0E520"/>
<reference evidence="2 3" key="1">
    <citation type="journal article" date="2014" name="PLoS Genet.">
        <title>Phylogenetically driven sequencing of extremely halophilic archaea reveals strategies for static and dynamic osmo-response.</title>
        <authorList>
            <person name="Becker E.A."/>
            <person name="Seitzer P.M."/>
            <person name="Tritt A."/>
            <person name="Larsen D."/>
            <person name="Krusor M."/>
            <person name="Yao A.I."/>
            <person name="Wu D."/>
            <person name="Madern D."/>
            <person name="Eisen J.A."/>
            <person name="Darling A.E."/>
            <person name="Facciotti M.T."/>
        </authorList>
    </citation>
    <scope>NUCLEOTIDE SEQUENCE [LARGE SCALE GENOMIC DNA]</scope>
    <source>
        <strain evidence="2 3">DSM 19288</strain>
    </source>
</reference>